<evidence type="ECO:0000256" key="1">
    <source>
        <dbReference type="SAM" id="MobiDB-lite"/>
    </source>
</evidence>
<dbReference type="HOGENOM" id="CLU_1646814_0_0_1"/>
<name>F0X163_9STRA</name>
<reference evidence="2" key="1">
    <citation type="journal article" date="2011" name="PLoS Biol.">
        <title>Gene gain and loss during evolution of obligate parasitism in the white rust pathogen of Arabidopsis thaliana.</title>
        <authorList>
            <person name="Kemen E."/>
            <person name="Gardiner A."/>
            <person name="Schultz-Larsen T."/>
            <person name="Kemen A.C."/>
            <person name="Balmuth A.L."/>
            <person name="Robert-Seilaniantz A."/>
            <person name="Bailey K."/>
            <person name="Holub E."/>
            <person name="Studholme D.J."/>
            <person name="Maclean D."/>
            <person name="Jones J.D."/>
        </authorList>
    </citation>
    <scope>NUCLEOTIDE SEQUENCE</scope>
</reference>
<proteinExistence type="predicted"/>
<feature type="region of interest" description="Disordered" evidence="1">
    <location>
        <begin position="1"/>
        <end position="23"/>
    </location>
</feature>
<sequence>MVIKAPTVGSKLIQSSSNNKTSSSALHASQTALDCTEHTHRTSGLTSSNHLTDRDIARLLNKFRILLASKHLAHSFALKFAWWSQVDLRLIHQVPTRSNFDASLRNVAFEGEGEVILFIAGELPIVQSQISTNHCTRDRGVKIISGPWVAQITTSKQVRGGLRVGRL</sequence>
<gene>
    <name evidence="2" type="primary">AlNc14C564G12157</name>
    <name evidence="2" type="ORF">ALNC14_136640</name>
</gene>
<protein>
    <submittedName>
        <fullName evidence="2">AlNc14C564G12157 protein</fullName>
    </submittedName>
</protein>
<evidence type="ECO:0000313" key="2">
    <source>
        <dbReference type="EMBL" id="CCA27520.1"/>
    </source>
</evidence>
<reference evidence="2" key="2">
    <citation type="submission" date="2011-02" db="EMBL/GenBank/DDBJ databases">
        <authorList>
            <person name="MacLean D."/>
        </authorList>
    </citation>
    <scope>NUCLEOTIDE SEQUENCE</scope>
</reference>
<accession>F0X163</accession>
<dbReference type="EMBL" id="FR824589">
    <property type="protein sequence ID" value="CCA27520.1"/>
    <property type="molecule type" value="Genomic_DNA"/>
</dbReference>
<organism evidence="2">
    <name type="scientific">Albugo laibachii Nc14</name>
    <dbReference type="NCBI Taxonomy" id="890382"/>
    <lineage>
        <taxon>Eukaryota</taxon>
        <taxon>Sar</taxon>
        <taxon>Stramenopiles</taxon>
        <taxon>Oomycota</taxon>
        <taxon>Peronosporomycetes</taxon>
        <taxon>Albuginales</taxon>
        <taxon>Albuginaceae</taxon>
        <taxon>Albugo</taxon>
    </lineage>
</organism>
<dbReference type="AlphaFoldDB" id="F0X163"/>